<name>A0A1E1XRB5_AMBSC</name>
<dbReference type="InterPro" id="IPR000863">
    <property type="entry name" value="Sulfotransferase_dom"/>
</dbReference>
<dbReference type="SUPFAM" id="SSF52540">
    <property type="entry name" value="P-loop containing nucleoside triphosphate hydrolases"/>
    <property type="match status" value="1"/>
</dbReference>
<dbReference type="EMBL" id="GFAA01001973">
    <property type="protein sequence ID" value="JAU01462.1"/>
    <property type="molecule type" value="mRNA"/>
</dbReference>
<keyword evidence="2 4" id="KW-0808">Transferase</keyword>
<protein>
    <submittedName>
        <fullName evidence="4">Putative salivary sulfotransferase</fullName>
    </submittedName>
</protein>
<dbReference type="PANTHER" id="PTHR11783">
    <property type="entry name" value="SULFOTRANSFERASE SULT"/>
    <property type="match status" value="1"/>
</dbReference>
<dbReference type="Gene3D" id="3.40.50.300">
    <property type="entry name" value="P-loop containing nucleotide triphosphate hydrolases"/>
    <property type="match status" value="1"/>
</dbReference>
<comment type="similarity">
    <text evidence="1">Belongs to the sulfotransferase 1 family.</text>
</comment>
<evidence type="ECO:0000259" key="3">
    <source>
        <dbReference type="Pfam" id="PF00685"/>
    </source>
</evidence>
<evidence type="ECO:0000256" key="1">
    <source>
        <dbReference type="ARBA" id="ARBA00005771"/>
    </source>
</evidence>
<organism evidence="4">
    <name type="scientific">Amblyomma sculptum</name>
    <name type="common">Tick</name>
    <dbReference type="NCBI Taxonomy" id="1581419"/>
    <lineage>
        <taxon>Eukaryota</taxon>
        <taxon>Metazoa</taxon>
        <taxon>Ecdysozoa</taxon>
        <taxon>Arthropoda</taxon>
        <taxon>Chelicerata</taxon>
        <taxon>Arachnida</taxon>
        <taxon>Acari</taxon>
        <taxon>Parasitiformes</taxon>
        <taxon>Ixodida</taxon>
        <taxon>Ixodoidea</taxon>
        <taxon>Ixodidae</taxon>
        <taxon>Amblyomminae</taxon>
        <taxon>Amblyomma</taxon>
    </lineage>
</organism>
<evidence type="ECO:0000256" key="2">
    <source>
        <dbReference type="ARBA" id="ARBA00022679"/>
    </source>
</evidence>
<accession>A0A1E1XRB5</accession>
<proteinExistence type="evidence at transcript level"/>
<dbReference type="InterPro" id="IPR027417">
    <property type="entry name" value="P-loop_NTPase"/>
</dbReference>
<dbReference type="AlphaFoldDB" id="A0A1E1XRB5"/>
<reference evidence="4" key="1">
    <citation type="submission" date="2016-09" db="EMBL/GenBank/DDBJ databases">
        <authorList>
            <person name="Capua I."/>
            <person name="De Benedictis P."/>
            <person name="Joannis T."/>
            <person name="Lombin L.H."/>
            <person name="Cattoli G."/>
        </authorList>
    </citation>
    <scope>NUCLEOTIDE SEQUENCE</scope>
</reference>
<reference evidence="4" key="2">
    <citation type="journal article" date="2017" name="Front. Cell. Infect. Microbiol.">
        <title>Analysis of the Salivary Gland Transcriptome of Unfed and Partially Fed Amblyomma sculptum Ticks and Descriptive Proteome of the Saliva.</title>
        <authorList>
            <person name="Esteves E."/>
            <person name="Maruyama S.R."/>
            <person name="Kawahara R."/>
            <person name="Fujita A."/>
            <person name="Martins L.A."/>
            <person name="Righi A.A."/>
            <person name="Costa F.B."/>
            <person name="Palmisano G."/>
            <person name="Labruna M.B."/>
            <person name="Sa-Nunes A."/>
            <person name="Ribeiro J.M.C."/>
            <person name="Fogaca A.C."/>
        </authorList>
    </citation>
    <scope>NUCLEOTIDE SEQUENCE</scope>
</reference>
<feature type="domain" description="Sulfotransferase" evidence="3">
    <location>
        <begin position="38"/>
        <end position="304"/>
    </location>
</feature>
<dbReference type="GO" id="GO:0008146">
    <property type="term" value="F:sulfotransferase activity"/>
    <property type="evidence" value="ECO:0007669"/>
    <property type="project" value="InterPro"/>
</dbReference>
<sequence>MEADRPKPSYQIIDGVPRCPLANPDALRRTLSFVARKDDLVQVSFPKSGTHWVQYITQLILNEGEPISSYEDFTKGAMFIEYREDAMDYTASTPLRTLCTHLPPRRETLNPEAKYIYVARNPWDVSVSLYHQVKDLSVYCFDGTFNDFLEAFLTGDLPYGDYFEHMTAGYSLRQEPNVLFVTYEELKRDKRGAILRLAHFIGERYGNMLEGDSEESRKRLELILDRSTAENMRSIMVLNLSDHPDPLVDKLLKDKNMTSKAAYEGDPKRHNFVRKAIVGGWKEHFSPEQLRCFEATIAEKTQESDIMNLWSDIRQEALQLCAPLD</sequence>
<dbReference type="Pfam" id="PF00685">
    <property type="entry name" value="Sulfotransfer_1"/>
    <property type="match status" value="1"/>
</dbReference>
<evidence type="ECO:0000313" key="4">
    <source>
        <dbReference type="EMBL" id="JAU01462.1"/>
    </source>
</evidence>